<evidence type="ECO:0000256" key="3">
    <source>
        <dbReference type="ARBA" id="ARBA00022722"/>
    </source>
</evidence>
<dbReference type="Pfam" id="PF02272">
    <property type="entry name" value="DHHA1"/>
    <property type="match status" value="1"/>
</dbReference>
<dbReference type="AlphaFoldDB" id="A0A1F6NFV0"/>
<dbReference type="InterPro" id="IPR041122">
    <property type="entry name" value="RecJ_OB"/>
</dbReference>
<dbReference type="GO" id="GO:0003676">
    <property type="term" value="F:nucleic acid binding"/>
    <property type="evidence" value="ECO:0007669"/>
    <property type="project" value="InterPro"/>
</dbReference>
<evidence type="ECO:0000256" key="2">
    <source>
        <dbReference type="ARBA" id="ARBA00019841"/>
    </source>
</evidence>
<evidence type="ECO:0000313" key="10">
    <source>
        <dbReference type="Proteomes" id="UP000176300"/>
    </source>
</evidence>
<evidence type="ECO:0000256" key="1">
    <source>
        <dbReference type="ARBA" id="ARBA00005915"/>
    </source>
</evidence>
<dbReference type="Gene3D" id="3.10.310.30">
    <property type="match status" value="1"/>
</dbReference>
<name>A0A1F6NFV0_9BACT</name>
<evidence type="ECO:0000259" key="6">
    <source>
        <dbReference type="Pfam" id="PF01368"/>
    </source>
</evidence>
<dbReference type="Gene3D" id="3.90.1640.30">
    <property type="match status" value="1"/>
</dbReference>
<reference evidence="9 10" key="1">
    <citation type="journal article" date="2016" name="Nat. Commun.">
        <title>Thousands of microbial genomes shed light on interconnected biogeochemical processes in an aquifer system.</title>
        <authorList>
            <person name="Anantharaman K."/>
            <person name="Brown C.T."/>
            <person name="Hug L.A."/>
            <person name="Sharon I."/>
            <person name="Castelle C.J."/>
            <person name="Probst A.J."/>
            <person name="Thomas B.C."/>
            <person name="Singh A."/>
            <person name="Wilkins M.J."/>
            <person name="Karaoz U."/>
            <person name="Brodie E.L."/>
            <person name="Williams K.H."/>
            <person name="Hubbard S.S."/>
            <person name="Banfield J.F."/>
        </authorList>
    </citation>
    <scope>NUCLEOTIDE SEQUENCE [LARGE SCALE GENOMIC DNA]</scope>
</reference>
<keyword evidence="4" id="KW-0378">Hydrolase</keyword>
<dbReference type="InterPro" id="IPR026350">
    <property type="entry name" value="GxxExxY"/>
</dbReference>
<evidence type="ECO:0000259" key="7">
    <source>
        <dbReference type="Pfam" id="PF02272"/>
    </source>
</evidence>
<feature type="domain" description="DDH" evidence="6">
    <location>
        <begin position="1"/>
        <end position="57"/>
    </location>
</feature>
<accession>A0A1F6NFV0</accession>
<dbReference type="InterPro" id="IPR051673">
    <property type="entry name" value="SSDNA_exonuclease_RecJ"/>
</dbReference>
<evidence type="ECO:0000259" key="8">
    <source>
        <dbReference type="Pfam" id="PF17768"/>
    </source>
</evidence>
<dbReference type="Pfam" id="PF01368">
    <property type="entry name" value="DHH"/>
    <property type="match status" value="1"/>
</dbReference>
<evidence type="ECO:0000256" key="5">
    <source>
        <dbReference type="ARBA" id="ARBA00022839"/>
    </source>
</evidence>
<dbReference type="Pfam" id="PF17768">
    <property type="entry name" value="RecJ_OB"/>
    <property type="match status" value="1"/>
</dbReference>
<keyword evidence="5" id="KW-0269">Exonuclease</keyword>
<dbReference type="InterPro" id="IPR038763">
    <property type="entry name" value="DHH_sf"/>
</dbReference>
<organism evidence="9 10">
    <name type="scientific">Candidatus Magasanikbacteria bacterium RIFOXYB1_FULL_40_15</name>
    <dbReference type="NCBI Taxonomy" id="1798697"/>
    <lineage>
        <taxon>Bacteria</taxon>
        <taxon>Candidatus Magasanikiibacteriota</taxon>
    </lineage>
</organism>
<sequence>MDVIVTDHHTVPEKLPPALAIIHPKLEKEKYPDKNLAGGAVAFKLMQGVLEAHKKNNEILPNGQKHEAFEKWQLDMVAIASVADMVPLIGESRTLTKYGLTVLNKTKRTGLQKLLLEARLLQENGDTKKPINADTIGFQIAPRINAAGRMNHANVAYKLFTTKDETDASQLAFELNNNNKDRQKMTDDLLKQAVKQVEETQKDNPILFVLGQGWSTGIVGLISGRLKEKYYKPSLVMAENNGEITGSGRSIENFNLIESLQEMPDYFLKFGGHPMACGFSLKDKNLLEDFKKDLINKFNEKTKGFDMSPVLKIDAEIDLENVNWELYDLLSKFEPFGKANEKPKYLARGLTVHSLLPVGKDGKHLRIMVKHNTEKIQKTIGWSLCNGNGVNWCQELKIGDKIDMVFEMDVNEWNGNREIQLTIADLHKTDNTDDTTRNTNTRMNANYANHANIDNDNVIYKDLSYKINNILFSVHNELGRYCNEKQISDAIENKLKQNNIKYEREKILPESFEGERFARNRIDFLVEDKIIVEIKVKKIVGKEEYYQCLRYLESMDKKLCLLVNFRDKHLKIKRILNPKSKI</sequence>
<evidence type="ECO:0000313" key="9">
    <source>
        <dbReference type="EMBL" id="OGH82731.1"/>
    </source>
</evidence>
<dbReference type="EMBL" id="MFQS01000032">
    <property type="protein sequence ID" value="OGH82731.1"/>
    <property type="molecule type" value="Genomic_DNA"/>
</dbReference>
<comment type="caution">
    <text evidence="9">The sequence shown here is derived from an EMBL/GenBank/DDBJ whole genome shotgun (WGS) entry which is preliminary data.</text>
</comment>
<protein>
    <recommendedName>
        <fullName evidence="2">Single-stranded-DNA-specific exonuclease RecJ</fullName>
    </recommendedName>
</protein>
<dbReference type="InterPro" id="IPR003156">
    <property type="entry name" value="DHHA1_dom"/>
</dbReference>
<dbReference type="SUPFAM" id="SSF64182">
    <property type="entry name" value="DHH phosphoesterases"/>
    <property type="match status" value="1"/>
</dbReference>
<dbReference type="PANTHER" id="PTHR30255:SF2">
    <property type="entry name" value="SINGLE-STRANDED-DNA-SPECIFIC EXONUCLEASE RECJ"/>
    <property type="match status" value="1"/>
</dbReference>
<dbReference type="NCBIfam" id="TIGR04256">
    <property type="entry name" value="GxxExxY"/>
    <property type="match status" value="1"/>
</dbReference>
<dbReference type="Pfam" id="PF13366">
    <property type="entry name" value="PDDEXK_3"/>
    <property type="match status" value="1"/>
</dbReference>
<dbReference type="GO" id="GO:0016787">
    <property type="term" value="F:hydrolase activity"/>
    <property type="evidence" value="ECO:0007669"/>
    <property type="project" value="UniProtKB-KW"/>
</dbReference>
<comment type="similarity">
    <text evidence="1">Belongs to the RecJ family.</text>
</comment>
<gene>
    <name evidence="9" type="ORF">A2373_00625</name>
</gene>
<evidence type="ECO:0000256" key="4">
    <source>
        <dbReference type="ARBA" id="ARBA00022801"/>
    </source>
</evidence>
<dbReference type="STRING" id="1798697.A2373_00625"/>
<dbReference type="Proteomes" id="UP000176300">
    <property type="component" value="Unassembled WGS sequence"/>
</dbReference>
<dbReference type="InterPro" id="IPR001667">
    <property type="entry name" value="DDH_dom"/>
</dbReference>
<feature type="domain" description="DHHA1" evidence="7">
    <location>
        <begin position="208"/>
        <end position="298"/>
    </location>
</feature>
<keyword evidence="3" id="KW-0540">Nuclease</keyword>
<dbReference type="PANTHER" id="PTHR30255">
    <property type="entry name" value="SINGLE-STRANDED-DNA-SPECIFIC EXONUCLEASE RECJ"/>
    <property type="match status" value="1"/>
</dbReference>
<feature type="domain" description="RecJ OB" evidence="8">
    <location>
        <begin position="313"/>
        <end position="425"/>
    </location>
</feature>
<proteinExistence type="inferred from homology"/>